<protein>
    <submittedName>
        <fullName evidence="1">Uncharacterized protein</fullName>
    </submittedName>
</protein>
<dbReference type="PATRIC" id="fig|362837.3.peg.615"/>
<name>A0A0M3SJC4_9MOLU</name>
<dbReference type="RefSeq" id="WP_053946266.1">
    <property type="nucleotide sequence ID" value="NZ_CP012622.1"/>
</dbReference>
<gene>
    <name evidence="1" type="ORF">SCANT_v1c06020</name>
</gene>
<dbReference type="OrthoDB" id="9831641at2"/>
<keyword evidence="2" id="KW-1185">Reference proteome</keyword>
<dbReference type="STRING" id="362837.SCANT_v1c06020"/>
<organism evidence="1 2">
    <name type="scientific">Spiroplasma cantharicola</name>
    <dbReference type="NCBI Taxonomy" id="362837"/>
    <lineage>
        <taxon>Bacteria</taxon>
        <taxon>Bacillati</taxon>
        <taxon>Mycoplasmatota</taxon>
        <taxon>Mollicutes</taxon>
        <taxon>Entomoplasmatales</taxon>
        <taxon>Spiroplasmataceae</taxon>
        <taxon>Spiroplasma</taxon>
    </lineage>
</organism>
<dbReference type="Proteomes" id="UP000063919">
    <property type="component" value="Chromosome"/>
</dbReference>
<evidence type="ECO:0000313" key="2">
    <source>
        <dbReference type="Proteomes" id="UP000063919"/>
    </source>
</evidence>
<accession>A0A0M3SJC4</accession>
<dbReference type="EMBL" id="CP012622">
    <property type="protein sequence ID" value="ALD66508.1"/>
    <property type="molecule type" value="Genomic_DNA"/>
</dbReference>
<reference evidence="1 2" key="1">
    <citation type="journal article" date="2015" name="Genome Announc.">
        <title>Complete Genome Sequence of Spiroplasma cantharicola CC-1T (DSM 21588), a Bacterium Isolated from Soldier Beetle (Cantharis carolinus).</title>
        <authorList>
            <person name="Lo W.S."/>
            <person name="Liu P.Y."/>
            <person name="Kuo C.H."/>
        </authorList>
    </citation>
    <scope>NUCLEOTIDE SEQUENCE [LARGE SCALE GENOMIC DNA]</scope>
    <source>
        <strain evidence="1 2">CC-1</strain>
    </source>
</reference>
<sequence length="168" mass="20360">MKLEKINNFEEPIFENHASEINRIFSSEIFFKINMTNFEFWEEFLKYLFLNLRTKNFEIEKLKIGINLNISDTKNNIKNYLITEYIENERIELAHLNSDETVLTKIFIRTKQKKENYSTSIWYLESQRTIKEINKKEHKKLQSAFNAKVVNKVLLLKDYLLNRVRDIK</sequence>
<dbReference type="KEGG" id="scj:SCANT_v1c06020"/>
<dbReference type="AlphaFoldDB" id="A0A0M3SJC4"/>
<proteinExistence type="predicted"/>
<evidence type="ECO:0000313" key="1">
    <source>
        <dbReference type="EMBL" id="ALD66508.1"/>
    </source>
</evidence>